<protein>
    <submittedName>
        <fullName evidence="4">Uncharacterized protein YkwD</fullName>
    </submittedName>
</protein>
<evidence type="ECO:0000313" key="5">
    <source>
        <dbReference type="Proteomes" id="UP000295689"/>
    </source>
</evidence>
<sequence>MKQGEDQHLVGQEQSSPKIDQSLELENETESEIEAEVPGDSLGALIGKDTKVLVSTLGEPDRKDPSAYGYTWLIYSTDQQQYIQAGVLDGKVVTLYAAGTDSNIAPFKIDQHVEKIFIHYPIQPEVTLKLGSNSYKFELSENDMNTRPLIKVGENYAQLYIDRYTGRLSSVRFLDKKTLLKHQPYEMVYNGNLIQSEPPTDEESLQIEAGIEKQILDITNAIRQRHGVNGLNWHQKAARAAYNHSKDMQENEYFSHESDRHGSLEDRLEKAEVDYSLAGENIAFNYIDGPDVVEGWLNSKNHREALLNVEFTHLGVGVYQKYYTQNFVKLNKE</sequence>
<reference evidence="4 5" key="1">
    <citation type="journal article" date="2015" name="Stand. Genomic Sci.">
        <title>Genomic Encyclopedia of Bacterial and Archaeal Type Strains, Phase III: the genomes of soil and plant-associated and newly described type strains.</title>
        <authorList>
            <person name="Whitman W.B."/>
            <person name="Woyke T."/>
            <person name="Klenk H.P."/>
            <person name="Zhou Y."/>
            <person name="Lilburn T.G."/>
            <person name="Beck B.J."/>
            <person name="De Vos P."/>
            <person name="Vandamme P."/>
            <person name="Eisen J.A."/>
            <person name="Garrity G."/>
            <person name="Hugenholtz P."/>
            <person name="Kyrpides N.C."/>
        </authorList>
    </citation>
    <scope>NUCLEOTIDE SEQUENCE [LARGE SCALE GENOMIC DNA]</scope>
    <source>
        <strain evidence="4 5">CV53</strain>
    </source>
</reference>
<dbReference type="CDD" id="cd05379">
    <property type="entry name" value="CAP_bacterial"/>
    <property type="match status" value="1"/>
</dbReference>
<dbReference type="InterPro" id="IPR014044">
    <property type="entry name" value="CAP_dom"/>
</dbReference>
<dbReference type="PANTHER" id="PTHR31157">
    <property type="entry name" value="SCP DOMAIN-CONTAINING PROTEIN"/>
    <property type="match status" value="1"/>
</dbReference>
<evidence type="ECO:0000259" key="3">
    <source>
        <dbReference type="Pfam" id="PF14504"/>
    </source>
</evidence>
<dbReference type="Pfam" id="PF14504">
    <property type="entry name" value="CAP_assoc_N"/>
    <property type="match status" value="1"/>
</dbReference>
<dbReference type="Pfam" id="PF00188">
    <property type="entry name" value="CAP"/>
    <property type="match status" value="1"/>
</dbReference>
<name>A0A4V2RDQ7_9BACI</name>
<dbReference type="InterPro" id="IPR029410">
    <property type="entry name" value="CAP_assoc"/>
</dbReference>
<dbReference type="Proteomes" id="UP000295689">
    <property type="component" value="Unassembled WGS sequence"/>
</dbReference>
<dbReference type="PANTHER" id="PTHR31157:SF26">
    <property type="entry name" value="SCP-LIKE EXTRACELLULAR PROTEIN"/>
    <property type="match status" value="1"/>
</dbReference>
<keyword evidence="5" id="KW-1185">Reference proteome</keyword>
<feature type="domain" description="CAP-associated" evidence="3">
    <location>
        <begin position="46"/>
        <end position="185"/>
    </location>
</feature>
<accession>A0A4V2RDQ7</accession>
<feature type="region of interest" description="Disordered" evidence="1">
    <location>
        <begin position="1"/>
        <end position="36"/>
    </location>
</feature>
<evidence type="ECO:0000259" key="2">
    <source>
        <dbReference type="Pfam" id="PF00188"/>
    </source>
</evidence>
<feature type="compositionally biased region" description="Acidic residues" evidence="1">
    <location>
        <begin position="23"/>
        <end position="36"/>
    </location>
</feature>
<comment type="caution">
    <text evidence="4">The sequence shown here is derived from an EMBL/GenBank/DDBJ whole genome shotgun (WGS) entry which is preliminary data.</text>
</comment>
<evidence type="ECO:0000256" key="1">
    <source>
        <dbReference type="SAM" id="MobiDB-lite"/>
    </source>
</evidence>
<proteinExistence type="predicted"/>
<feature type="domain" description="SCP" evidence="2">
    <location>
        <begin position="216"/>
        <end position="326"/>
    </location>
</feature>
<gene>
    <name evidence="4" type="ORF">EV146_105403</name>
</gene>
<evidence type="ECO:0000313" key="4">
    <source>
        <dbReference type="EMBL" id="TCN25740.1"/>
    </source>
</evidence>
<dbReference type="InterPro" id="IPR035940">
    <property type="entry name" value="CAP_sf"/>
</dbReference>
<dbReference type="SUPFAM" id="SSF55797">
    <property type="entry name" value="PR-1-like"/>
    <property type="match status" value="1"/>
</dbReference>
<dbReference type="EMBL" id="SLVV01000005">
    <property type="protein sequence ID" value="TCN25740.1"/>
    <property type="molecule type" value="Genomic_DNA"/>
</dbReference>
<dbReference type="AlphaFoldDB" id="A0A4V2RDQ7"/>
<organism evidence="4 5">
    <name type="scientific">Mesobacillus foraminis</name>
    <dbReference type="NCBI Taxonomy" id="279826"/>
    <lineage>
        <taxon>Bacteria</taxon>
        <taxon>Bacillati</taxon>
        <taxon>Bacillota</taxon>
        <taxon>Bacilli</taxon>
        <taxon>Bacillales</taxon>
        <taxon>Bacillaceae</taxon>
        <taxon>Mesobacillus</taxon>
    </lineage>
</organism>
<dbReference type="Gene3D" id="3.40.33.10">
    <property type="entry name" value="CAP"/>
    <property type="match status" value="1"/>
</dbReference>
<dbReference type="RefSeq" id="WP_258235871.1">
    <property type="nucleotide sequence ID" value="NZ_JABUHM010000003.1"/>
</dbReference>